<evidence type="ECO:0000313" key="2">
    <source>
        <dbReference type="Proteomes" id="UP000481861"/>
    </source>
</evidence>
<proteinExistence type="predicted"/>
<comment type="caution">
    <text evidence="1">The sequence shown here is derived from an EMBL/GenBank/DDBJ whole genome shotgun (WGS) entry which is preliminary data.</text>
</comment>
<evidence type="ECO:0000313" key="1">
    <source>
        <dbReference type="EMBL" id="KAF2869234.1"/>
    </source>
</evidence>
<dbReference type="Proteomes" id="UP000481861">
    <property type="component" value="Unassembled WGS sequence"/>
</dbReference>
<gene>
    <name evidence="1" type="ORF">BDV95DRAFT_115641</name>
</gene>
<sequence>MHLPITYPGLRQGTHPLYGTRSQRRLTKGQGRTGCIDRCHRSTCLGFCNAVCSPARSSDLSPSRPLIRVSILMECPLNSSKMRVLSVLRLAEQQFKLGKKYFTTHDSRVKNIKDSGAHVVLQLAGLDTMTDVVFNTFSDAEQAALYTLLTPLRDANADWKSNNKLEREKVLLVKKVTRTALQQIIPKCSHNATTSSNALDQLIVGNYHATAVLQDEEGMLSGPEGIHKYTHQATEPRFAFDGISRQVLEGLAKHTAPYRTDEFSRILPSACAHSESSSPGVENFPRTLLSSFRPQPFPSHCSGA</sequence>
<accession>A0A7C8I2N2</accession>
<keyword evidence="2" id="KW-1185">Reference proteome</keyword>
<dbReference type="AlphaFoldDB" id="A0A7C8I2N2"/>
<reference evidence="1 2" key="1">
    <citation type="submission" date="2020-01" db="EMBL/GenBank/DDBJ databases">
        <authorList>
            <consortium name="DOE Joint Genome Institute"/>
            <person name="Haridas S."/>
            <person name="Albert R."/>
            <person name="Binder M."/>
            <person name="Bloem J."/>
            <person name="Labutti K."/>
            <person name="Salamov A."/>
            <person name="Andreopoulos B."/>
            <person name="Baker S.E."/>
            <person name="Barry K."/>
            <person name="Bills G."/>
            <person name="Bluhm B.H."/>
            <person name="Cannon C."/>
            <person name="Castanera R."/>
            <person name="Culley D.E."/>
            <person name="Daum C."/>
            <person name="Ezra D."/>
            <person name="Gonzalez J.B."/>
            <person name="Henrissat B."/>
            <person name="Kuo A."/>
            <person name="Liang C."/>
            <person name="Lipzen A."/>
            <person name="Lutzoni F."/>
            <person name="Magnuson J."/>
            <person name="Mondo S."/>
            <person name="Nolan M."/>
            <person name="Ohm R."/>
            <person name="Pangilinan J."/>
            <person name="Park H.-J.H."/>
            <person name="Ramirez L."/>
            <person name="Alfaro M."/>
            <person name="Sun H."/>
            <person name="Tritt A."/>
            <person name="Yoshinaga Y."/>
            <person name="Zwiers L.-H.L."/>
            <person name="Turgeon B.G."/>
            <person name="Goodwin S.B."/>
            <person name="Spatafora J.W."/>
            <person name="Crous P.W."/>
            <person name="Grigoriev I.V."/>
        </authorList>
    </citation>
    <scope>NUCLEOTIDE SEQUENCE [LARGE SCALE GENOMIC DNA]</scope>
    <source>
        <strain evidence="1 2">CBS 611.86</strain>
    </source>
</reference>
<name>A0A7C8I2N2_9PLEO</name>
<organism evidence="1 2">
    <name type="scientific">Massariosphaeria phaeospora</name>
    <dbReference type="NCBI Taxonomy" id="100035"/>
    <lineage>
        <taxon>Eukaryota</taxon>
        <taxon>Fungi</taxon>
        <taxon>Dikarya</taxon>
        <taxon>Ascomycota</taxon>
        <taxon>Pezizomycotina</taxon>
        <taxon>Dothideomycetes</taxon>
        <taxon>Pleosporomycetidae</taxon>
        <taxon>Pleosporales</taxon>
        <taxon>Pleosporales incertae sedis</taxon>
        <taxon>Massariosphaeria</taxon>
    </lineage>
</organism>
<protein>
    <submittedName>
        <fullName evidence="1">Uncharacterized protein</fullName>
    </submittedName>
</protein>
<dbReference type="EMBL" id="JAADJZ010000017">
    <property type="protein sequence ID" value="KAF2869234.1"/>
    <property type="molecule type" value="Genomic_DNA"/>
</dbReference>